<dbReference type="OrthoDB" id="6284059at2759"/>
<dbReference type="GO" id="GO:0045197">
    <property type="term" value="P:establishment or maintenance of epithelial cell apical/basal polarity"/>
    <property type="evidence" value="ECO:0007669"/>
    <property type="project" value="TreeGrafter"/>
</dbReference>
<gene>
    <name evidence="3" type="ORF">HNAJ_LOCUS5514</name>
</gene>
<dbReference type="GO" id="GO:0043296">
    <property type="term" value="C:apical junction complex"/>
    <property type="evidence" value="ECO:0007669"/>
    <property type="project" value="TreeGrafter"/>
</dbReference>
<reference evidence="5" key="1">
    <citation type="submission" date="2017-02" db="UniProtKB">
        <authorList>
            <consortium name="WormBaseParasite"/>
        </authorList>
    </citation>
    <scope>IDENTIFICATION</scope>
</reference>
<dbReference type="GO" id="GO:0030010">
    <property type="term" value="P:establishment of cell polarity"/>
    <property type="evidence" value="ECO:0007669"/>
    <property type="project" value="TreeGrafter"/>
</dbReference>
<protein>
    <submittedName>
        <fullName evidence="5">PDZ domain-containing protein</fullName>
    </submittedName>
</protein>
<feature type="compositionally biased region" description="Polar residues" evidence="1">
    <location>
        <begin position="53"/>
        <end position="62"/>
    </location>
</feature>
<feature type="region of interest" description="Disordered" evidence="1">
    <location>
        <begin position="51"/>
        <end position="80"/>
    </location>
</feature>
<dbReference type="GO" id="GO:0016324">
    <property type="term" value="C:apical plasma membrane"/>
    <property type="evidence" value="ECO:0007669"/>
    <property type="project" value="TreeGrafter"/>
</dbReference>
<dbReference type="PANTHER" id="PTHR16484">
    <property type="entry name" value="PARTITIONING DEFECTIVE 3 RELATED"/>
    <property type="match status" value="1"/>
</dbReference>
<dbReference type="PANTHER" id="PTHR16484:SF17">
    <property type="entry name" value="BAZOOKA, ISOFORM B"/>
    <property type="match status" value="1"/>
</dbReference>
<dbReference type="GO" id="GO:0007155">
    <property type="term" value="P:cell adhesion"/>
    <property type="evidence" value="ECO:0007669"/>
    <property type="project" value="TreeGrafter"/>
</dbReference>
<dbReference type="Gene3D" id="2.30.42.10">
    <property type="match status" value="1"/>
</dbReference>
<dbReference type="GO" id="GO:0005938">
    <property type="term" value="C:cell cortex"/>
    <property type="evidence" value="ECO:0007669"/>
    <property type="project" value="TreeGrafter"/>
</dbReference>
<feature type="domain" description="PDZ" evidence="2">
    <location>
        <begin position="1"/>
        <end position="33"/>
    </location>
</feature>
<accession>A0A0R3TEM7</accession>
<sequence length="203" mass="21912">MDGNLKPGDRILMVDDKNVSELGQAATVALLREKPIGCMVTLVVIPAIHREQSNPPTSSDNGDTQREKSEPSQCETTKTEDDSLKYFAIDPALVKLHTLEIPVSGSSSTELKDRSDLKVKNRSFSIPTSLLASAFTLGVSIRVRPLSSDDCSETILEEAVKKVAATTIANEISGTSRDDFSRNGVFVRTVIPGGAAHKVKIFI</sequence>
<dbReference type="STRING" id="102285.A0A0R3TEM7"/>
<evidence type="ECO:0000256" key="1">
    <source>
        <dbReference type="SAM" id="MobiDB-lite"/>
    </source>
</evidence>
<dbReference type="AlphaFoldDB" id="A0A0R3TEM7"/>
<dbReference type="GO" id="GO:0000226">
    <property type="term" value="P:microtubule cytoskeleton organization"/>
    <property type="evidence" value="ECO:0007669"/>
    <property type="project" value="TreeGrafter"/>
</dbReference>
<evidence type="ECO:0000259" key="2">
    <source>
        <dbReference type="PROSITE" id="PS50106"/>
    </source>
</evidence>
<dbReference type="GO" id="GO:0051660">
    <property type="term" value="P:establishment of centrosome localization"/>
    <property type="evidence" value="ECO:0007669"/>
    <property type="project" value="TreeGrafter"/>
</dbReference>
<evidence type="ECO:0000313" key="4">
    <source>
        <dbReference type="Proteomes" id="UP000278807"/>
    </source>
</evidence>
<dbReference type="SUPFAM" id="SSF50156">
    <property type="entry name" value="PDZ domain-like"/>
    <property type="match status" value="1"/>
</dbReference>
<evidence type="ECO:0000313" key="3">
    <source>
        <dbReference type="EMBL" id="VDO01374.1"/>
    </source>
</evidence>
<reference evidence="3 4" key="2">
    <citation type="submission" date="2018-11" db="EMBL/GenBank/DDBJ databases">
        <authorList>
            <consortium name="Pathogen Informatics"/>
        </authorList>
    </citation>
    <scope>NUCLEOTIDE SEQUENCE [LARGE SCALE GENOMIC DNA]</scope>
</reference>
<dbReference type="InterPro" id="IPR001478">
    <property type="entry name" value="PDZ"/>
</dbReference>
<dbReference type="GO" id="GO:0005912">
    <property type="term" value="C:adherens junction"/>
    <property type="evidence" value="ECO:0007669"/>
    <property type="project" value="TreeGrafter"/>
</dbReference>
<dbReference type="WBParaSite" id="HNAJ_0000551601-mRNA-1">
    <property type="protein sequence ID" value="HNAJ_0000551601-mRNA-1"/>
    <property type="gene ID" value="HNAJ_0000551601"/>
</dbReference>
<name>A0A0R3TEM7_RODNA</name>
<proteinExistence type="predicted"/>
<dbReference type="Proteomes" id="UP000278807">
    <property type="component" value="Unassembled WGS sequence"/>
</dbReference>
<dbReference type="InterPro" id="IPR052213">
    <property type="entry name" value="PAR3"/>
</dbReference>
<dbReference type="EMBL" id="UZAE01004811">
    <property type="protein sequence ID" value="VDO01374.1"/>
    <property type="molecule type" value="Genomic_DNA"/>
</dbReference>
<dbReference type="PROSITE" id="PS50106">
    <property type="entry name" value="PDZ"/>
    <property type="match status" value="1"/>
</dbReference>
<dbReference type="GO" id="GO:0008104">
    <property type="term" value="P:intracellular protein localization"/>
    <property type="evidence" value="ECO:0007669"/>
    <property type="project" value="TreeGrafter"/>
</dbReference>
<evidence type="ECO:0000313" key="5">
    <source>
        <dbReference type="WBParaSite" id="HNAJ_0000551601-mRNA-1"/>
    </source>
</evidence>
<dbReference type="GO" id="GO:0035091">
    <property type="term" value="F:phosphatidylinositol binding"/>
    <property type="evidence" value="ECO:0007669"/>
    <property type="project" value="TreeGrafter"/>
</dbReference>
<keyword evidence="4" id="KW-1185">Reference proteome</keyword>
<organism evidence="5">
    <name type="scientific">Rodentolepis nana</name>
    <name type="common">Dwarf tapeworm</name>
    <name type="synonym">Hymenolepis nana</name>
    <dbReference type="NCBI Taxonomy" id="102285"/>
    <lineage>
        <taxon>Eukaryota</taxon>
        <taxon>Metazoa</taxon>
        <taxon>Spiralia</taxon>
        <taxon>Lophotrochozoa</taxon>
        <taxon>Platyhelminthes</taxon>
        <taxon>Cestoda</taxon>
        <taxon>Eucestoda</taxon>
        <taxon>Cyclophyllidea</taxon>
        <taxon>Hymenolepididae</taxon>
        <taxon>Rodentolepis</taxon>
    </lineage>
</organism>
<dbReference type="InterPro" id="IPR036034">
    <property type="entry name" value="PDZ_sf"/>
</dbReference>